<feature type="compositionally biased region" description="Low complexity" evidence="1">
    <location>
        <begin position="139"/>
        <end position="163"/>
    </location>
</feature>
<reference evidence="2" key="1">
    <citation type="submission" date="2015-12" db="EMBL/GenBank/DDBJ databases">
        <authorList>
            <person name="Tikhonova T.V."/>
            <person name="Pavlov A.R."/>
            <person name="Beletsky A.V."/>
            <person name="Mardanov A.V."/>
            <person name="Sorokin D.Y."/>
            <person name="Ravin N.V."/>
            <person name="Popov V.O."/>
        </authorList>
    </citation>
    <scope>NUCLEOTIDE SEQUENCE</scope>
    <source>
        <strain evidence="2">DSM 14787</strain>
    </source>
</reference>
<gene>
    <name evidence="2" type="ordered locus">TVNIR_3697</name>
</gene>
<dbReference type="PATRIC" id="fig|1255043.3.peg.3731"/>
<dbReference type="KEGG" id="tni:TVNIR_3697"/>
<dbReference type="EMBL" id="CP003989">
    <property type="protein sequence ID" value="AGA35325.1"/>
    <property type="molecule type" value="Genomic_DNA"/>
</dbReference>
<name>L0E281_THIND</name>
<dbReference type="Proteomes" id="UP000010809">
    <property type="component" value="Chromosome"/>
</dbReference>
<dbReference type="HOGENOM" id="CLU_1577777_0_0_6"/>
<sequence length="169" mass="17605">METPGRAQAIPTCAIRIPPASSRTGSACERRDHRAATPAHALPEPPFTVAARGPDRGKSHTRWPLAVSAPGARASVRQLRRGHAGAVDGKVRSGCSMFDAAGFVRETRIGSQAGSMHVPTERSRNALSNPRLRDRCRSRTATSARSAGRSSGPPGEAAPAGSTRGSPAP</sequence>
<organism evidence="2 3">
    <name type="scientific">Thioalkalivibrio nitratireducens (strain DSM 14787 / UNIQEM 213 / ALEN2)</name>
    <dbReference type="NCBI Taxonomy" id="1255043"/>
    <lineage>
        <taxon>Bacteria</taxon>
        <taxon>Pseudomonadati</taxon>
        <taxon>Pseudomonadota</taxon>
        <taxon>Gammaproteobacteria</taxon>
        <taxon>Chromatiales</taxon>
        <taxon>Ectothiorhodospiraceae</taxon>
        <taxon>Thioalkalivibrio</taxon>
    </lineage>
</organism>
<dbReference type="AlphaFoldDB" id="L0E281"/>
<proteinExistence type="predicted"/>
<accession>L0E281</accession>
<evidence type="ECO:0000313" key="3">
    <source>
        <dbReference type="Proteomes" id="UP000010809"/>
    </source>
</evidence>
<keyword evidence="3" id="KW-1185">Reference proteome</keyword>
<evidence type="ECO:0000313" key="2">
    <source>
        <dbReference type="EMBL" id="AGA35325.1"/>
    </source>
</evidence>
<evidence type="ECO:0000256" key="1">
    <source>
        <dbReference type="SAM" id="MobiDB-lite"/>
    </source>
</evidence>
<protein>
    <submittedName>
        <fullName evidence="2">Uncharacterized protein</fullName>
    </submittedName>
</protein>
<feature type="region of interest" description="Disordered" evidence="1">
    <location>
        <begin position="18"/>
        <end position="62"/>
    </location>
</feature>
<feature type="region of interest" description="Disordered" evidence="1">
    <location>
        <begin position="111"/>
        <end position="169"/>
    </location>
</feature>